<gene>
    <name evidence="3" type="ORF">C8F04DRAFT_303258</name>
</gene>
<name>A0AAD6S6Z3_9AGAR</name>
<dbReference type="Pfam" id="PF08518">
    <property type="entry name" value="GIT_SHD"/>
    <property type="match status" value="1"/>
</dbReference>
<keyword evidence="4" id="KW-1185">Reference proteome</keyword>
<feature type="domain" description="GIT Spa2 homology (SHD)" evidence="2">
    <location>
        <begin position="36"/>
        <end position="66"/>
    </location>
</feature>
<evidence type="ECO:0000259" key="2">
    <source>
        <dbReference type="SMART" id="SM00555"/>
    </source>
</evidence>
<reference evidence="3" key="1">
    <citation type="submission" date="2023-03" db="EMBL/GenBank/DDBJ databases">
        <title>Massive genome expansion in bonnet fungi (Mycena s.s.) driven by repeated elements and novel gene families across ecological guilds.</title>
        <authorList>
            <consortium name="Lawrence Berkeley National Laboratory"/>
            <person name="Harder C.B."/>
            <person name="Miyauchi S."/>
            <person name="Viragh M."/>
            <person name="Kuo A."/>
            <person name="Thoen E."/>
            <person name="Andreopoulos B."/>
            <person name="Lu D."/>
            <person name="Skrede I."/>
            <person name="Drula E."/>
            <person name="Henrissat B."/>
            <person name="Morin E."/>
            <person name="Kohler A."/>
            <person name="Barry K."/>
            <person name="LaButti K."/>
            <person name="Morin E."/>
            <person name="Salamov A."/>
            <person name="Lipzen A."/>
            <person name="Mereny Z."/>
            <person name="Hegedus B."/>
            <person name="Baldrian P."/>
            <person name="Stursova M."/>
            <person name="Weitz H."/>
            <person name="Taylor A."/>
            <person name="Grigoriev I.V."/>
            <person name="Nagy L.G."/>
            <person name="Martin F."/>
            <person name="Kauserud H."/>
        </authorList>
    </citation>
    <scope>NUCLEOTIDE SEQUENCE</scope>
    <source>
        <strain evidence="3">CBHHK200</strain>
    </source>
</reference>
<dbReference type="SMART" id="SM00555">
    <property type="entry name" value="GIT"/>
    <property type="match status" value="1"/>
</dbReference>
<dbReference type="Proteomes" id="UP001218188">
    <property type="component" value="Unassembled WGS sequence"/>
</dbReference>
<evidence type="ECO:0000313" key="4">
    <source>
        <dbReference type="Proteomes" id="UP001218188"/>
    </source>
</evidence>
<feature type="compositionally biased region" description="Pro residues" evidence="1">
    <location>
        <begin position="79"/>
        <end position="88"/>
    </location>
</feature>
<evidence type="ECO:0000256" key="1">
    <source>
        <dbReference type="SAM" id="MobiDB-lite"/>
    </source>
</evidence>
<dbReference type="InterPro" id="IPR013724">
    <property type="entry name" value="GIT_SHD"/>
</dbReference>
<dbReference type="AlphaFoldDB" id="A0AAD6S6Z3"/>
<feature type="region of interest" description="Disordered" evidence="1">
    <location>
        <begin position="70"/>
        <end position="119"/>
    </location>
</feature>
<feature type="compositionally biased region" description="Polar residues" evidence="1">
    <location>
        <begin position="90"/>
        <end position="119"/>
    </location>
</feature>
<comment type="caution">
    <text evidence="3">The sequence shown here is derived from an EMBL/GenBank/DDBJ whole genome shotgun (WGS) entry which is preliminary data.</text>
</comment>
<sequence length="147" mass="16401">MPSIDYRAVSEVHFNELARYLASYLANHAAVPRFTERQKLARLTIQRFFELSADVYDEVSRRENIEEGTPLLKHSILPSHPPQCPSSPPGKTSLQNGTKRARHSQPSVSLASRTSPAMSTLNSVADTMNSRRMCVYPGSLSLTWPST</sequence>
<proteinExistence type="predicted"/>
<protein>
    <recommendedName>
        <fullName evidence="2">GIT Spa2 homology (SHD) domain-containing protein</fullName>
    </recommendedName>
</protein>
<accession>A0AAD6S6Z3</accession>
<evidence type="ECO:0000313" key="3">
    <source>
        <dbReference type="EMBL" id="KAJ7020292.1"/>
    </source>
</evidence>
<organism evidence="3 4">
    <name type="scientific">Mycena alexandri</name>
    <dbReference type="NCBI Taxonomy" id="1745969"/>
    <lineage>
        <taxon>Eukaryota</taxon>
        <taxon>Fungi</taxon>
        <taxon>Dikarya</taxon>
        <taxon>Basidiomycota</taxon>
        <taxon>Agaricomycotina</taxon>
        <taxon>Agaricomycetes</taxon>
        <taxon>Agaricomycetidae</taxon>
        <taxon>Agaricales</taxon>
        <taxon>Marasmiineae</taxon>
        <taxon>Mycenaceae</taxon>
        <taxon>Mycena</taxon>
    </lineage>
</organism>
<dbReference type="EMBL" id="JARJCM010000268">
    <property type="protein sequence ID" value="KAJ7020292.1"/>
    <property type="molecule type" value="Genomic_DNA"/>
</dbReference>